<dbReference type="EMBL" id="BAABHM010000032">
    <property type="protein sequence ID" value="GAA4719550.1"/>
    <property type="molecule type" value="Genomic_DNA"/>
</dbReference>
<comment type="caution">
    <text evidence="1">The sequence shown here is derived from an EMBL/GenBank/DDBJ whole genome shotgun (WGS) entry which is preliminary data.</text>
</comment>
<evidence type="ECO:0000313" key="1">
    <source>
        <dbReference type="EMBL" id="GAA4719550.1"/>
    </source>
</evidence>
<proteinExistence type="predicted"/>
<reference evidence="2" key="1">
    <citation type="journal article" date="2019" name="Int. J. Syst. Evol. Microbiol.">
        <title>The Global Catalogue of Microorganisms (GCM) 10K type strain sequencing project: providing services to taxonomists for standard genome sequencing and annotation.</title>
        <authorList>
            <consortium name="The Broad Institute Genomics Platform"/>
            <consortium name="The Broad Institute Genome Sequencing Center for Infectious Disease"/>
            <person name="Wu L."/>
            <person name="Ma J."/>
        </authorList>
    </citation>
    <scope>NUCLEOTIDE SEQUENCE [LARGE SCALE GENOMIC DNA]</scope>
    <source>
        <strain evidence="2">JCM 17975</strain>
    </source>
</reference>
<sequence>MTTAHSNRSHPLADFRYDDAIFSETRARVVGLSEARAGLLRKLTERSKRLVLVTDERSSLTPPLRDALLGTGGMWVVREAPRGKARDASTGRSVDRLAEITYPAGPLALETTSRIFLGETPDGTDPDVVREIERRRAAPTARLITLSLSVRHSARRTTVLGRTAELAIETLTGAPPTSWGRHEPALVPWDRTALTSDARKRMPEPARLVVVGRGAIGTVLVRRTKDGLEETTTLELAAGPSGSAAARDVVDRVARLFDALAEESVPLFFLATTRTGRADLLVPSEVQAPPVPLAMLLGPPGVRQLKVDLDEAARRFDAVRVGKRRLPGLRFPLGTFDHADWGTTSEVVRWLEADDVLAALGSPPGLGNPPNLGNTQQIPLREVATDGA</sequence>
<organism evidence="1 2">
    <name type="scientific">Promicromonospora umidemergens</name>
    <dbReference type="NCBI Taxonomy" id="629679"/>
    <lineage>
        <taxon>Bacteria</taxon>
        <taxon>Bacillati</taxon>
        <taxon>Actinomycetota</taxon>
        <taxon>Actinomycetes</taxon>
        <taxon>Micrococcales</taxon>
        <taxon>Promicromonosporaceae</taxon>
        <taxon>Promicromonospora</taxon>
    </lineage>
</organism>
<name>A0ABP8Y4X3_9MICO</name>
<dbReference type="InterPro" id="IPR046175">
    <property type="entry name" value="DUF6177"/>
</dbReference>
<dbReference type="RefSeq" id="WP_253872329.1">
    <property type="nucleotide sequence ID" value="NZ_BAABHM010000032.1"/>
</dbReference>
<evidence type="ECO:0000313" key="2">
    <source>
        <dbReference type="Proteomes" id="UP001500843"/>
    </source>
</evidence>
<dbReference type="Pfam" id="PF19674">
    <property type="entry name" value="DUF6177"/>
    <property type="match status" value="1"/>
</dbReference>
<dbReference type="Proteomes" id="UP001500843">
    <property type="component" value="Unassembled WGS sequence"/>
</dbReference>
<accession>A0ABP8Y4X3</accession>
<keyword evidence="2" id="KW-1185">Reference proteome</keyword>
<gene>
    <name evidence="1" type="ORF">GCM10023198_49330</name>
</gene>
<protein>
    <submittedName>
        <fullName evidence="1">Uncharacterized protein</fullName>
    </submittedName>
</protein>